<sequence>MYADEILANIEQSEKVWPHNAHLLNHFRIEDYVRLALRDRDDAMVDGQALIPPMGVSADLHHDFVSYPFEDPASMLASMDLCAVRARECGAAAFICVTCSRSIPGPRKPNTFEIIWVSAPPSVVGVALCSTCAPTIIDGYNPVRI</sequence>
<proteinExistence type="predicted"/>
<dbReference type="Proteomes" id="UP001185755">
    <property type="component" value="Unassembled WGS sequence"/>
</dbReference>
<dbReference type="EMBL" id="JAWLJX010000004">
    <property type="protein sequence ID" value="MDV6262550.1"/>
    <property type="molecule type" value="Genomic_DNA"/>
</dbReference>
<evidence type="ECO:0000313" key="1">
    <source>
        <dbReference type="EMBL" id="MDV6262550.1"/>
    </source>
</evidence>
<protein>
    <submittedName>
        <fullName evidence="1">Uncharacterized protein</fullName>
    </submittedName>
</protein>
<dbReference type="RefSeq" id="WP_317564908.1">
    <property type="nucleotide sequence ID" value="NZ_JAWLJX010000004.1"/>
</dbReference>
<comment type="caution">
    <text evidence="1">The sequence shown here is derived from an EMBL/GenBank/DDBJ whole genome shotgun (WGS) entry which is preliminary data.</text>
</comment>
<accession>A0ABU4BEA8</accession>
<name>A0ABU4BEA8_9NOCA</name>
<reference evidence="1 2" key="1">
    <citation type="submission" date="2023-10" db="EMBL/GenBank/DDBJ databases">
        <title>Development of a sustainable strategy for remediation of hydrocarbon-contaminated territories based on the waste exchange concept.</title>
        <authorList>
            <person name="Krivoruchko A."/>
        </authorList>
    </citation>
    <scope>NUCLEOTIDE SEQUENCE [LARGE SCALE GENOMIC DNA]</scope>
    <source>
        <strain evidence="1 2">IEGM 1323</strain>
    </source>
</reference>
<organism evidence="1 2">
    <name type="scientific">Rhodococcoides yunnanense</name>
    <dbReference type="NCBI Taxonomy" id="278209"/>
    <lineage>
        <taxon>Bacteria</taxon>
        <taxon>Bacillati</taxon>
        <taxon>Actinomycetota</taxon>
        <taxon>Actinomycetes</taxon>
        <taxon>Mycobacteriales</taxon>
        <taxon>Nocardiaceae</taxon>
        <taxon>Rhodococcoides</taxon>
    </lineage>
</organism>
<keyword evidence="2" id="KW-1185">Reference proteome</keyword>
<evidence type="ECO:0000313" key="2">
    <source>
        <dbReference type="Proteomes" id="UP001185755"/>
    </source>
</evidence>
<gene>
    <name evidence="1" type="ORF">R3P96_14510</name>
</gene>